<sequence length="184" mass="20273">MNALQNVSVFLIETLFSMYISAVILRFLLALVRANFYNPISQFIVKITNPLLVPLRRIIPPVGKIDSAAVVLALGLTAVKALLLIGVRGINADALSIVLYTVFDLISAVIHLYIFILIVQAVMSWFGNNYGNPMVDLFHSLTEPLLRPIRRILPNLGMIDISPMVALLGLYVILIILQSYGLAA</sequence>
<dbReference type="EMBL" id="CP124755">
    <property type="protein sequence ID" value="WGZ90804.1"/>
    <property type="molecule type" value="Genomic_DNA"/>
</dbReference>
<keyword evidence="2" id="KW-0812">Transmembrane</keyword>
<protein>
    <submittedName>
        <fullName evidence="3">YggT family protein</fullName>
    </submittedName>
</protein>
<keyword evidence="2" id="KW-1133">Transmembrane helix</keyword>
<feature type="transmembrane region" description="Helical" evidence="2">
    <location>
        <begin position="97"/>
        <end position="126"/>
    </location>
</feature>
<feature type="transmembrane region" description="Helical" evidence="2">
    <location>
        <begin position="67"/>
        <end position="85"/>
    </location>
</feature>
<keyword evidence="2" id="KW-0472">Membrane</keyword>
<evidence type="ECO:0000256" key="1">
    <source>
        <dbReference type="ARBA" id="ARBA00010894"/>
    </source>
</evidence>
<dbReference type="PANTHER" id="PTHR33219">
    <property type="entry name" value="YLMG HOMOLOG PROTEIN 2, CHLOROPLASTIC"/>
    <property type="match status" value="1"/>
</dbReference>
<accession>A0AA95H8E8</accession>
<evidence type="ECO:0000256" key="2">
    <source>
        <dbReference type="SAM" id="Phobius"/>
    </source>
</evidence>
<feature type="transmembrane region" description="Helical" evidence="2">
    <location>
        <begin position="7"/>
        <end position="29"/>
    </location>
</feature>
<proteinExistence type="inferred from homology"/>
<dbReference type="Pfam" id="PF02325">
    <property type="entry name" value="CCB3_YggT"/>
    <property type="match status" value="2"/>
</dbReference>
<dbReference type="Proteomes" id="UP001300672">
    <property type="component" value="Chromosome"/>
</dbReference>
<dbReference type="InterPro" id="IPR003425">
    <property type="entry name" value="CCB3/YggT"/>
</dbReference>
<dbReference type="GO" id="GO:0016020">
    <property type="term" value="C:membrane"/>
    <property type="evidence" value="ECO:0007669"/>
    <property type="project" value="InterPro"/>
</dbReference>
<name>A0AA95H8E8_9GAMM</name>
<organism evidence="3">
    <name type="scientific">Candidatus Thiocaldithrix dubininis</name>
    <dbReference type="NCBI Taxonomy" id="3080823"/>
    <lineage>
        <taxon>Bacteria</taxon>
        <taxon>Pseudomonadati</taxon>
        <taxon>Pseudomonadota</taxon>
        <taxon>Gammaproteobacteria</taxon>
        <taxon>Thiotrichales</taxon>
        <taxon>Thiotrichaceae</taxon>
        <taxon>Candidatus Thiocaldithrix</taxon>
    </lineage>
</organism>
<evidence type="ECO:0000313" key="3">
    <source>
        <dbReference type="EMBL" id="WGZ90804.1"/>
    </source>
</evidence>
<gene>
    <name evidence="3" type="ORF">QJT80_15175</name>
</gene>
<comment type="similarity">
    <text evidence="1">Belongs to the YggT family.</text>
</comment>
<reference evidence="3" key="2">
    <citation type="submission" date="2023-04" db="EMBL/GenBank/DDBJ databases">
        <authorList>
            <person name="Beletskiy A.V."/>
            <person name="Mardanov A.V."/>
            <person name="Ravin N.V."/>
        </authorList>
    </citation>
    <scope>NUCLEOTIDE SEQUENCE</scope>
    <source>
        <strain evidence="3">GKL-01</strain>
    </source>
</reference>
<feature type="transmembrane region" description="Helical" evidence="2">
    <location>
        <begin position="161"/>
        <end position="183"/>
    </location>
</feature>
<dbReference type="KEGG" id="tdu:QJT80_15175"/>
<dbReference type="AlphaFoldDB" id="A0AA95H8E8"/>
<dbReference type="PANTHER" id="PTHR33219:SF14">
    <property type="entry name" value="PROTEIN COFACTOR ASSEMBLY OF COMPLEX C SUBUNIT B CCB3, CHLOROPLASTIC-RELATED"/>
    <property type="match status" value="1"/>
</dbReference>
<reference evidence="3" key="1">
    <citation type="journal article" date="2023" name="Int. J. Mol. Sci.">
        <title>Metagenomics Revealed a New Genus 'Candidatus Thiocaldithrix dubininis' gen. nov., sp. nov. and a New Species 'Candidatus Thiothrix putei' sp. nov. in the Family Thiotrichaceae, Some Members of Which Have Traits of Both Na+- and H+-Motive Energetics.</title>
        <authorList>
            <person name="Ravin N.V."/>
            <person name="Muntyan M.S."/>
            <person name="Smolyakov D.D."/>
            <person name="Rudenko T.S."/>
            <person name="Beletsky A.V."/>
            <person name="Mardanov A.V."/>
            <person name="Grabovich M.Y."/>
        </authorList>
    </citation>
    <scope>NUCLEOTIDE SEQUENCE</scope>
    <source>
        <strain evidence="3">GKL-01</strain>
    </source>
</reference>